<dbReference type="Gene3D" id="3.40.80.10">
    <property type="entry name" value="Peptidoglycan recognition protein-like"/>
    <property type="match status" value="1"/>
</dbReference>
<name>A0A426TW64_9CHLR</name>
<comment type="caution">
    <text evidence="2">The sequence shown here is derived from an EMBL/GenBank/DDBJ whole genome shotgun (WGS) entry which is preliminary data.</text>
</comment>
<dbReference type="SUPFAM" id="SSF55846">
    <property type="entry name" value="N-acetylmuramoyl-L-alanine amidase-like"/>
    <property type="match status" value="1"/>
</dbReference>
<dbReference type="InterPro" id="IPR036505">
    <property type="entry name" value="Amidase/PGRP_sf"/>
</dbReference>
<dbReference type="GO" id="GO:0008745">
    <property type="term" value="F:N-acetylmuramoyl-L-alanine amidase activity"/>
    <property type="evidence" value="ECO:0007669"/>
    <property type="project" value="InterPro"/>
</dbReference>
<feature type="domain" description="N-acetylmuramoyl-L-alanine amidase" evidence="1">
    <location>
        <begin position="20"/>
        <end position="161"/>
    </location>
</feature>
<sequence length="254" mass="27238">MTPLACAIRDIRAHIPRAAWSIGSRAGAPRYLTLHYNGPVVRQRTPAGEVAQLVANARHHMRPGALGATSGGDGLQYHLAVLSDGDVVQCRDLGDMLWHCGHRVGNPWSLSIHLPLGGQQDATAAQWAQTTQLFDALRTAFAIPKERILGHQEWGRSACPGPLLMTRLVRWRNAAPATPLTQTLTTRTATAIHEGPSSRFPVALTGTAHLAADMPIPVNAILTGTLCDGDIRWLHLRSGLGFVPLSATYGLAEG</sequence>
<dbReference type="CDD" id="cd06583">
    <property type="entry name" value="PGRP"/>
    <property type="match status" value="1"/>
</dbReference>
<dbReference type="SMART" id="SM00644">
    <property type="entry name" value="Ami_2"/>
    <property type="match status" value="1"/>
</dbReference>
<dbReference type="GO" id="GO:0009253">
    <property type="term" value="P:peptidoglycan catabolic process"/>
    <property type="evidence" value="ECO:0007669"/>
    <property type="project" value="InterPro"/>
</dbReference>
<evidence type="ECO:0000313" key="2">
    <source>
        <dbReference type="EMBL" id="RRR69564.1"/>
    </source>
</evidence>
<dbReference type="AlphaFoldDB" id="A0A426TW64"/>
<evidence type="ECO:0000259" key="1">
    <source>
        <dbReference type="SMART" id="SM00644"/>
    </source>
</evidence>
<evidence type="ECO:0000313" key="3">
    <source>
        <dbReference type="Proteomes" id="UP000280307"/>
    </source>
</evidence>
<gene>
    <name evidence="2" type="ORF">EI684_15300</name>
</gene>
<organism evidence="2 3">
    <name type="scientific">Candidatus Viridilinea halotolerans</name>
    <dbReference type="NCBI Taxonomy" id="2491704"/>
    <lineage>
        <taxon>Bacteria</taxon>
        <taxon>Bacillati</taxon>
        <taxon>Chloroflexota</taxon>
        <taxon>Chloroflexia</taxon>
        <taxon>Chloroflexales</taxon>
        <taxon>Chloroflexineae</taxon>
        <taxon>Oscillochloridaceae</taxon>
        <taxon>Candidatus Viridilinea</taxon>
    </lineage>
</organism>
<dbReference type="EMBL" id="RSAS01000616">
    <property type="protein sequence ID" value="RRR69564.1"/>
    <property type="molecule type" value="Genomic_DNA"/>
</dbReference>
<accession>A0A426TW64</accession>
<dbReference type="Pfam" id="PF01510">
    <property type="entry name" value="Amidase_2"/>
    <property type="match status" value="1"/>
</dbReference>
<proteinExistence type="predicted"/>
<reference evidence="2 3" key="1">
    <citation type="submission" date="2018-12" db="EMBL/GenBank/DDBJ databases">
        <title>Genome Sequence of Candidatus Viridilinea halotolerans isolated from saline sulfide-rich spring.</title>
        <authorList>
            <person name="Grouzdev D.S."/>
            <person name="Burganskaya E.I."/>
            <person name="Krutkina M.S."/>
            <person name="Sukhacheva M.V."/>
            <person name="Gorlenko V.M."/>
        </authorList>
    </citation>
    <scope>NUCLEOTIDE SEQUENCE [LARGE SCALE GENOMIC DNA]</scope>
    <source>
        <strain evidence="2">Chok-6</strain>
    </source>
</reference>
<dbReference type="InterPro" id="IPR002502">
    <property type="entry name" value="Amidase_domain"/>
</dbReference>
<dbReference type="Proteomes" id="UP000280307">
    <property type="component" value="Unassembled WGS sequence"/>
</dbReference>
<protein>
    <submittedName>
        <fullName evidence="2">N-acetylmuramoyl-L-alanine amidase</fullName>
    </submittedName>
</protein>